<dbReference type="InterPro" id="IPR052560">
    <property type="entry name" value="RdDP_mobile_element"/>
</dbReference>
<proteinExistence type="predicted"/>
<dbReference type="SUPFAM" id="SSF56672">
    <property type="entry name" value="DNA/RNA polymerases"/>
    <property type="match status" value="1"/>
</dbReference>
<reference evidence="2" key="1">
    <citation type="submission" date="2022-03" db="EMBL/GenBank/DDBJ databases">
        <authorList>
            <person name="Tunstrom K."/>
        </authorList>
    </citation>
    <scope>NUCLEOTIDE SEQUENCE</scope>
</reference>
<name>A0AAU9TJM6_EUPED</name>
<dbReference type="EMBL" id="CAKOGL010000005">
    <property type="protein sequence ID" value="CAH2086268.1"/>
    <property type="molecule type" value="Genomic_DNA"/>
</dbReference>
<evidence type="ECO:0000259" key="1">
    <source>
        <dbReference type="PROSITE" id="PS50878"/>
    </source>
</evidence>
<evidence type="ECO:0000313" key="2">
    <source>
        <dbReference type="EMBL" id="CAH2086268.1"/>
    </source>
</evidence>
<dbReference type="Proteomes" id="UP001153954">
    <property type="component" value="Unassembled WGS sequence"/>
</dbReference>
<protein>
    <recommendedName>
        <fullName evidence="1">Reverse transcriptase domain-containing protein</fullName>
    </recommendedName>
</protein>
<dbReference type="CDD" id="cd01650">
    <property type="entry name" value="RT_nLTR_like"/>
    <property type="match status" value="1"/>
</dbReference>
<feature type="domain" description="Reverse transcriptase" evidence="1">
    <location>
        <begin position="34"/>
        <end position="300"/>
    </location>
</feature>
<dbReference type="PROSITE" id="PS50878">
    <property type="entry name" value="RT_POL"/>
    <property type="match status" value="1"/>
</dbReference>
<gene>
    <name evidence="2" type="ORF">EEDITHA_LOCUS2669</name>
</gene>
<dbReference type="AlphaFoldDB" id="A0AAU9TJM6"/>
<sequence>MKNNKAPGFDLITKEILMQLPRKAIVFITTLFNGVLRTQHFPTMWKVSIISMIHKPGKPPEHATSYRPISLLPVLSKVFERILLNRLLPLLEVNEAIPKHQFGFRKHHSTIEQVHRVCDKIRHSLEAKEYCSAVFLDIQQAFDKVWHKGLLYKIKTLIPHTYYTLMNSYLTNRMFQVRESGDASEIYKISAGVPQGSVLGPILYTMYTADLPQTAQVMNATFADDTALLASSTDPQIASSILQDSLNKVGNWLQKWRIKASASKSTHITITLRKGNCPPVQLENNTLPQSDSVKYLGIHLDRRLTWKKHIKMKRDETNIRFRTMYWLLARNSKLSVDNKLLIYKMILKPVWTYGIQLWGSACSSNLTIIQRLQNGILRTLSNAPWFLTNSEIHEALDIKTVKEEIQQSSTNYNKRLDNHPNDLAAELIKITYNKRLKRHDIQTLQSRW</sequence>
<dbReference type="InterPro" id="IPR043502">
    <property type="entry name" value="DNA/RNA_pol_sf"/>
</dbReference>
<dbReference type="InterPro" id="IPR000477">
    <property type="entry name" value="RT_dom"/>
</dbReference>
<comment type="caution">
    <text evidence="2">The sequence shown here is derived from an EMBL/GenBank/DDBJ whole genome shotgun (WGS) entry which is preliminary data.</text>
</comment>
<dbReference type="PANTHER" id="PTHR36688">
    <property type="entry name" value="ENDO/EXONUCLEASE/PHOSPHATASE DOMAIN-CONTAINING PROTEIN"/>
    <property type="match status" value="1"/>
</dbReference>
<dbReference type="Pfam" id="PF00078">
    <property type="entry name" value="RVT_1"/>
    <property type="match status" value="1"/>
</dbReference>
<organism evidence="2 3">
    <name type="scientific">Euphydryas editha</name>
    <name type="common">Edith's checkerspot</name>
    <dbReference type="NCBI Taxonomy" id="104508"/>
    <lineage>
        <taxon>Eukaryota</taxon>
        <taxon>Metazoa</taxon>
        <taxon>Ecdysozoa</taxon>
        <taxon>Arthropoda</taxon>
        <taxon>Hexapoda</taxon>
        <taxon>Insecta</taxon>
        <taxon>Pterygota</taxon>
        <taxon>Neoptera</taxon>
        <taxon>Endopterygota</taxon>
        <taxon>Lepidoptera</taxon>
        <taxon>Glossata</taxon>
        <taxon>Ditrysia</taxon>
        <taxon>Papilionoidea</taxon>
        <taxon>Nymphalidae</taxon>
        <taxon>Nymphalinae</taxon>
        <taxon>Euphydryas</taxon>
    </lineage>
</organism>
<dbReference type="PANTHER" id="PTHR36688:SF1">
    <property type="entry name" value="ENDONUCLEASE_EXONUCLEASE_PHOSPHATASE DOMAIN-CONTAINING PROTEIN"/>
    <property type="match status" value="1"/>
</dbReference>
<dbReference type="GO" id="GO:0071897">
    <property type="term" value="P:DNA biosynthetic process"/>
    <property type="evidence" value="ECO:0007669"/>
    <property type="project" value="UniProtKB-ARBA"/>
</dbReference>
<evidence type="ECO:0000313" key="3">
    <source>
        <dbReference type="Proteomes" id="UP001153954"/>
    </source>
</evidence>
<keyword evidence="3" id="KW-1185">Reference proteome</keyword>
<accession>A0AAU9TJM6</accession>